<feature type="domain" description="Putative regulatory protein FmdB zinc ribbon" evidence="2">
    <location>
        <begin position="1"/>
        <end position="41"/>
    </location>
</feature>
<dbReference type="Pfam" id="PF09723">
    <property type="entry name" value="Zn_ribbon_8"/>
    <property type="match status" value="1"/>
</dbReference>
<reference evidence="3 4" key="1">
    <citation type="submission" date="2019-12" db="EMBL/GenBank/DDBJ databases">
        <authorList>
            <person name="Li J."/>
            <person name="Shi Y."/>
            <person name="Xu G."/>
            <person name="Xiao D."/>
            <person name="Ran X."/>
        </authorList>
    </citation>
    <scope>NUCLEOTIDE SEQUENCE [LARGE SCALE GENOMIC DNA]</scope>
    <source>
        <strain evidence="3 4">JCM 15915</strain>
    </source>
</reference>
<protein>
    <submittedName>
        <fullName evidence="3">Zinc ribbon domain-containing protein</fullName>
    </submittedName>
</protein>
<comment type="caution">
    <text evidence="3">The sequence shown here is derived from an EMBL/GenBank/DDBJ whole genome shotgun (WGS) entry which is preliminary data.</text>
</comment>
<feature type="compositionally biased region" description="Basic and acidic residues" evidence="1">
    <location>
        <begin position="56"/>
        <end position="68"/>
    </location>
</feature>
<evidence type="ECO:0000313" key="4">
    <source>
        <dbReference type="Proteomes" id="UP000462152"/>
    </source>
</evidence>
<dbReference type="NCBIfam" id="TIGR02605">
    <property type="entry name" value="CxxC_CxxC_SSSS"/>
    <property type="match status" value="1"/>
</dbReference>
<sequence length="95" mass="10181">MPLYEFRCPSCGVFEAMHPMSEVPGSRPCRNCSETAARVFSPIGLSALGSDRAKAIGDAERSAHEPDVVSHVPNSPGASSPRATQDPRHLKLPRP</sequence>
<evidence type="ECO:0000256" key="1">
    <source>
        <dbReference type="SAM" id="MobiDB-lite"/>
    </source>
</evidence>
<dbReference type="InterPro" id="IPR013429">
    <property type="entry name" value="Regulatory_FmdB_Zinc_ribbon"/>
</dbReference>
<dbReference type="AlphaFoldDB" id="A0A7K1LJC6"/>
<accession>A0A7K1LJC6</accession>
<evidence type="ECO:0000313" key="3">
    <source>
        <dbReference type="EMBL" id="MUN55143.1"/>
    </source>
</evidence>
<dbReference type="SMART" id="SM00834">
    <property type="entry name" value="CxxC_CXXC_SSSS"/>
    <property type="match status" value="1"/>
</dbReference>
<gene>
    <name evidence="3" type="ORF">GMA10_07950</name>
</gene>
<keyword evidence="4" id="KW-1185">Reference proteome</keyword>
<evidence type="ECO:0000259" key="2">
    <source>
        <dbReference type="SMART" id="SM00834"/>
    </source>
</evidence>
<feature type="region of interest" description="Disordered" evidence="1">
    <location>
        <begin position="56"/>
        <end position="95"/>
    </location>
</feature>
<name>A0A7K1LJC6_9MICC</name>
<dbReference type="RefSeq" id="WP_129314606.1">
    <property type="nucleotide sequence ID" value="NZ_JBFCQO010000002.1"/>
</dbReference>
<organism evidence="3 4">
    <name type="scientific">Rothia koreensis</name>
    <dbReference type="NCBI Taxonomy" id="592378"/>
    <lineage>
        <taxon>Bacteria</taxon>
        <taxon>Bacillati</taxon>
        <taxon>Actinomycetota</taxon>
        <taxon>Actinomycetes</taxon>
        <taxon>Micrococcales</taxon>
        <taxon>Micrococcaceae</taxon>
        <taxon>Rothia</taxon>
    </lineage>
</organism>
<dbReference type="EMBL" id="WOGT01000004">
    <property type="protein sequence ID" value="MUN55143.1"/>
    <property type="molecule type" value="Genomic_DNA"/>
</dbReference>
<feature type="compositionally biased region" description="Polar residues" evidence="1">
    <location>
        <begin position="72"/>
        <end position="83"/>
    </location>
</feature>
<dbReference type="Proteomes" id="UP000462152">
    <property type="component" value="Unassembled WGS sequence"/>
</dbReference>
<dbReference type="OrthoDB" id="9792898at2"/>
<proteinExistence type="predicted"/>